<feature type="region of interest" description="Disordered" evidence="1">
    <location>
        <begin position="26"/>
        <end position="45"/>
    </location>
</feature>
<gene>
    <name evidence="2" type="ORF">A2U01_0019315</name>
</gene>
<comment type="caution">
    <text evidence="2">The sequence shown here is derived from an EMBL/GenBank/DDBJ whole genome shotgun (WGS) entry which is preliminary data.</text>
</comment>
<keyword evidence="3" id="KW-1185">Reference proteome</keyword>
<name>A0A392NGS2_9FABA</name>
<reference evidence="2 3" key="1">
    <citation type="journal article" date="2018" name="Front. Plant Sci.">
        <title>Red Clover (Trifolium pratense) and Zigzag Clover (T. medium) - A Picture of Genomic Similarities and Differences.</title>
        <authorList>
            <person name="Dluhosova J."/>
            <person name="Istvanek J."/>
            <person name="Nedelnik J."/>
            <person name="Repkova J."/>
        </authorList>
    </citation>
    <scope>NUCLEOTIDE SEQUENCE [LARGE SCALE GENOMIC DNA]</scope>
    <source>
        <strain evidence="3">cv. 10/8</strain>
        <tissue evidence="2">Leaf</tissue>
    </source>
</reference>
<proteinExistence type="predicted"/>
<dbReference type="AlphaFoldDB" id="A0A392NGS2"/>
<evidence type="ECO:0000256" key="1">
    <source>
        <dbReference type="SAM" id="MobiDB-lite"/>
    </source>
</evidence>
<sequence length="146" mass="16414">LTEAVYQKFLSHVHFQKKDKYARLEGQPIKDGSETKPEFAHTSSHRINEDMSPLASFNDHVAIRIWEGDLSIGVMTATLDDVVCLLHLPITNRMLDHILIRRGEVVELLVEFIISDPEEAILDQECHSTKALKCDSVGSVTSTRSS</sequence>
<dbReference type="Proteomes" id="UP000265520">
    <property type="component" value="Unassembled WGS sequence"/>
</dbReference>
<evidence type="ECO:0000313" key="3">
    <source>
        <dbReference type="Proteomes" id="UP000265520"/>
    </source>
</evidence>
<evidence type="ECO:0000313" key="2">
    <source>
        <dbReference type="EMBL" id="MCH98315.1"/>
    </source>
</evidence>
<protein>
    <submittedName>
        <fullName evidence="2">Uncharacterized protein</fullName>
    </submittedName>
</protein>
<dbReference type="EMBL" id="LXQA010037269">
    <property type="protein sequence ID" value="MCH98315.1"/>
    <property type="molecule type" value="Genomic_DNA"/>
</dbReference>
<accession>A0A392NGS2</accession>
<organism evidence="2 3">
    <name type="scientific">Trifolium medium</name>
    <dbReference type="NCBI Taxonomy" id="97028"/>
    <lineage>
        <taxon>Eukaryota</taxon>
        <taxon>Viridiplantae</taxon>
        <taxon>Streptophyta</taxon>
        <taxon>Embryophyta</taxon>
        <taxon>Tracheophyta</taxon>
        <taxon>Spermatophyta</taxon>
        <taxon>Magnoliopsida</taxon>
        <taxon>eudicotyledons</taxon>
        <taxon>Gunneridae</taxon>
        <taxon>Pentapetalae</taxon>
        <taxon>rosids</taxon>
        <taxon>fabids</taxon>
        <taxon>Fabales</taxon>
        <taxon>Fabaceae</taxon>
        <taxon>Papilionoideae</taxon>
        <taxon>50 kb inversion clade</taxon>
        <taxon>NPAAA clade</taxon>
        <taxon>Hologalegina</taxon>
        <taxon>IRL clade</taxon>
        <taxon>Trifolieae</taxon>
        <taxon>Trifolium</taxon>
    </lineage>
</organism>
<feature type="non-terminal residue" evidence="2">
    <location>
        <position position="1"/>
    </location>
</feature>